<dbReference type="FunFam" id="3.30.40.10:FF:000127">
    <property type="entry name" value="E3 ubiquitin-protein ligase RNF181"/>
    <property type="match status" value="1"/>
</dbReference>
<dbReference type="InterPro" id="IPR001841">
    <property type="entry name" value="Znf_RING"/>
</dbReference>
<dbReference type="GO" id="GO:0061630">
    <property type="term" value="F:ubiquitin protein ligase activity"/>
    <property type="evidence" value="ECO:0007669"/>
    <property type="project" value="UniProtKB-EC"/>
</dbReference>
<proteinExistence type="predicted"/>
<reference evidence="11 12" key="1">
    <citation type="submission" date="2020-06" db="EMBL/GenBank/DDBJ databases">
        <title>Transcriptomic and genomic resources for Thalictrum thalictroides and T. hernandezii: Facilitating candidate gene discovery in an emerging model plant lineage.</title>
        <authorList>
            <person name="Arias T."/>
            <person name="Riano-Pachon D.M."/>
            <person name="Di Stilio V.S."/>
        </authorList>
    </citation>
    <scope>NUCLEOTIDE SEQUENCE [LARGE SCALE GENOMIC DNA]</scope>
    <source>
        <strain evidence="12">cv. WT478/WT964</strain>
        <tissue evidence="11">Leaves</tissue>
    </source>
</reference>
<keyword evidence="7" id="KW-0862">Zinc</keyword>
<evidence type="ECO:0000256" key="1">
    <source>
        <dbReference type="ARBA" id="ARBA00000900"/>
    </source>
</evidence>
<evidence type="ECO:0000313" key="12">
    <source>
        <dbReference type="Proteomes" id="UP000554482"/>
    </source>
</evidence>
<dbReference type="SUPFAM" id="SSF57850">
    <property type="entry name" value="RING/U-box"/>
    <property type="match status" value="1"/>
</dbReference>
<keyword evidence="6" id="KW-0833">Ubl conjugation pathway</keyword>
<evidence type="ECO:0000256" key="5">
    <source>
        <dbReference type="ARBA" id="ARBA00022771"/>
    </source>
</evidence>
<name>A0A7J6VDG5_THATH</name>
<dbReference type="Gene3D" id="3.30.40.10">
    <property type="entry name" value="Zinc/RING finger domain, C3HC4 (zinc finger)"/>
    <property type="match status" value="1"/>
</dbReference>
<dbReference type="EMBL" id="JABWDY010034370">
    <property type="protein sequence ID" value="KAF5182711.1"/>
    <property type="molecule type" value="Genomic_DNA"/>
</dbReference>
<keyword evidence="3" id="KW-0808">Transferase</keyword>
<comment type="catalytic activity">
    <reaction evidence="1">
        <text>S-ubiquitinyl-[E2 ubiquitin-conjugating enzyme]-L-cysteine + [acceptor protein]-L-lysine = [E2 ubiquitin-conjugating enzyme]-L-cysteine + N(6)-ubiquitinyl-[acceptor protein]-L-lysine.</text>
        <dbReference type="EC" id="2.3.2.27"/>
    </reaction>
</comment>
<dbReference type="GO" id="GO:0016567">
    <property type="term" value="P:protein ubiquitination"/>
    <property type="evidence" value="ECO:0007669"/>
    <property type="project" value="UniProtKB-ARBA"/>
</dbReference>
<comment type="caution">
    <text evidence="11">The sequence shown here is derived from an EMBL/GenBank/DDBJ whole genome shotgun (WGS) entry which is preliminary data.</text>
</comment>
<feature type="region of interest" description="Disordered" evidence="9">
    <location>
        <begin position="177"/>
        <end position="205"/>
    </location>
</feature>
<dbReference type="OrthoDB" id="8062037at2759"/>
<dbReference type="PROSITE" id="PS50089">
    <property type="entry name" value="ZF_RING_2"/>
    <property type="match status" value="1"/>
</dbReference>
<keyword evidence="12" id="KW-1185">Reference proteome</keyword>
<evidence type="ECO:0000256" key="6">
    <source>
        <dbReference type="ARBA" id="ARBA00022786"/>
    </source>
</evidence>
<evidence type="ECO:0000256" key="2">
    <source>
        <dbReference type="ARBA" id="ARBA00012483"/>
    </source>
</evidence>
<evidence type="ECO:0000256" key="3">
    <source>
        <dbReference type="ARBA" id="ARBA00022679"/>
    </source>
</evidence>
<evidence type="ECO:0000256" key="4">
    <source>
        <dbReference type="ARBA" id="ARBA00022723"/>
    </source>
</evidence>
<dbReference type="Proteomes" id="UP000554482">
    <property type="component" value="Unassembled WGS sequence"/>
</dbReference>
<evidence type="ECO:0000256" key="7">
    <source>
        <dbReference type="ARBA" id="ARBA00022833"/>
    </source>
</evidence>
<evidence type="ECO:0000313" key="11">
    <source>
        <dbReference type="EMBL" id="KAF5182711.1"/>
    </source>
</evidence>
<sequence>MASNESADSFASFLEQLISSRNRDLSFFLPFILGISNSATTRRGERETESSDESDQEGSDNQQEQHQQTRDRIVLINPLTQGMIVIESSQSLEALLRELSNKDGPKPATKASIEAMPKIIITEEDEEKECSICLDGWEIGGEAREMPCKHRYHSNCIEKWLGIHGNCPVCRYKMPVDEEEETKKSSTTTTIVDSDEENRGGRRSEIWVSFSITGRRDSEDGNATED</sequence>
<protein>
    <recommendedName>
        <fullName evidence="2">RING-type E3 ubiquitin transferase</fullName>
        <ecNumber evidence="2">2.3.2.27</ecNumber>
    </recommendedName>
</protein>
<feature type="domain" description="RING-type" evidence="10">
    <location>
        <begin position="130"/>
        <end position="171"/>
    </location>
</feature>
<keyword evidence="4" id="KW-0479">Metal-binding</keyword>
<dbReference type="PANTHER" id="PTHR15710">
    <property type="entry name" value="E3 UBIQUITIN-PROTEIN LIGASE PRAJA"/>
    <property type="match status" value="1"/>
</dbReference>
<keyword evidence="5 8" id="KW-0863">Zinc-finger</keyword>
<dbReference type="GO" id="GO:0008270">
    <property type="term" value="F:zinc ion binding"/>
    <property type="evidence" value="ECO:0007669"/>
    <property type="project" value="UniProtKB-KW"/>
</dbReference>
<feature type="region of interest" description="Disordered" evidence="9">
    <location>
        <begin position="40"/>
        <end position="70"/>
    </location>
</feature>
<dbReference type="PANTHER" id="PTHR15710:SF132">
    <property type="entry name" value="E3 UBIQUITIN-PROTEIN LIGASE MPSR1"/>
    <property type="match status" value="1"/>
</dbReference>
<accession>A0A7J6VDG5</accession>
<evidence type="ECO:0000256" key="9">
    <source>
        <dbReference type="SAM" id="MobiDB-lite"/>
    </source>
</evidence>
<evidence type="ECO:0000259" key="10">
    <source>
        <dbReference type="PROSITE" id="PS50089"/>
    </source>
</evidence>
<dbReference type="InterPro" id="IPR013083">
    <property type="entry name" value="Znf_RING/FYVE/PHD"/>
</dbReference>
<gene>
    <name evidence="11" type="ORF">FRX31_027704</name>
</gene>
<dbReference type="EC" id="2.3.2.27" evidence="2"/>
<dbReference type="Pfam" id="PF13639">
    <property type="entry name" value="zf-RING_2"/>
    <property type="match status" value="1"/>
</dbReference>
<evidence type="ECO:0000256" key="8">
    <source>
        <dbReference type="PROSITE-ProRule" id="PRU00175"/>
    </source>
</evidence>
<dbReference type="GO" id="GO:0005737">
    <property type="term" value="C:cytoplasm"/>
    <property type="evidence" value="ECO:0007669"/>
    <property type="project" value="TreeGrafter"/>
</dbReference>
<dbReference type="AlphaFoldDB" id="A0A7J6VDG5"/>
<organism evidence="11 12">
    <name type="scientific">Thalictrum thalictroides</name>
    <name type="common">Rue-anemone</name>
    <name type="synonym">Anemone thalictroides</name>
    <dbReference type="NCBI Taxonomy" id="46969"/>
    <lineage>
        <taxon>Eukaryota</taxon>
        <taxon>Viridiplantae</taxon>
        <taxon>Streptophyta</taxon>
        <taxon>Embryophyta</taxon>
        <taxon>Tracheophyta</taxon>
        <taxon>Spermatophyta</taxon>
        <taxon>Magnoliopsida</taxon>
        <taxon>Ranunculales</taxon>
        <taxon>Ranunculaceae</taxon>
        <taxon>Thalictroideae</taxon>
        <taxon>Thalictrum</taxon>
    </lineage>
</organism>
<dbReference type="SMART" id="SM00184">
    <property type="entry name" value="RING"/>
    <property type="match status" value="1"/>
</dbReference>